<comment type="caution">
    <text evidence="2">The sequence shown here is derived from an EMBL/GenBank/DDBJ whole genome shotgun (WGS) entry which is preliminary data.</text>
</comment>
<evidence type="ECO:0000313" key="3">
    <source>
        <dbReference type="Proteomes" id="UP000298663"/>
    </source>
</evidence>
<dbReference type="AlphaFoldDB" id="A0A4U8UJ22"/>
<dbReference type="EMBL" id="AZBU02000001">
    <property type="protein sequence ID" value="TMS32167.1"/>
    <property type="molecule type" value="Genomic_DNA"/>
</dbReference>
<organism evidence="2 3">
    <name type="scientific">Steinernema carpocapsae</name>
    <name type="common">Entomopathogenic nematode</name>
    <dbReference type="NCBI Taxonomy" id="34508"/>
    <lineage>
        <taxon>Eukaryota</taxon>
        <taxon>Metazoa</taxon>
        <taxon>Ecdysozoa</taxon>
        <taxon>Nematoda</taxon>
        <taxon>Chromadorea</taxon>
        <taxon>Rhabditida</taxon>
        <taxon>Tylenchina</taxon>
        <taxon>Panagrolaimomorpha</taxon>
        <taxon>Strongyloidoidea</taxon>
        <taxon>Steinernematidae</taxon>
        <taxon>Steinernema</taxon>
    </lineage>
</organism>
<evidence type="ECO:0000313" key="2">
    <source>
        <dbReference type="EMBL" id="TMS32167.1"/>
    </source>
</evidence>
<reference evidence="2 3" key="1">
    <citation type="journal article" date="2015" name="Genome Biol.">
        <title>Comparative genomics of Steinernema reveals deeply conserved gene regulatory networks.</title>
        <authorList>
            <person name="Dillman A.R."/>
            <person name="Macchietto M."/>
            <person name="Porter C.F."/>
            <person name="Rogers A."/>
            <person name="Williams B."/>
            <person name="Antoshechkin I."/>
            <person name="Lee M.M."/>
            <person name="Goodwin Z."/>
            <person name="Lu X."/>
            <person name="Lewis E.E."/>
            <person name="Goodrich-Blair H."/>
            <person name="Stock S.P."/>
            <person name="Adams B.J."/>
            <person name="Sternberg P.W."/>
            <person name="Mortazavi A."/>
        </authorList>
    </citation>
    <scope>NUCLEOTIDE SEQUENCE [LARGE SCALE GENOMIC DNA]</scope>
    <source>
        <strain evidence="2 3">ALL</strain>
    </source>
</reference>
<keyword evidence="1" id="KW-0472">Membrane</keyword>
<evidence type="ECO:0000256" key="1">
    <source>
        <dbReference type="SAM" id="Phobius"/>
    </source>
</evidence>
<sequence length="73" mass="8373">MSTFILWSMTGVYLIPYFFALFVMSGKQHFFIFNHRNSNKGLKGAILVNTCLMVGNSKSPKVCNRTQQYFNIA</sequence>
<gene>
    <name evidence="2" type="ORF">L596_000046</name>
</gene>
<accession>A0A4U8UJ22</accession>
<keyword evidence="1" id="KW-1133">Transmembrane helix</keyword>
<keyword evidence="1" id="KW-0812">Transmembrane</keyword>
<keyword evidence="3" id="KW-1185">Reference proteome</keyword>
<reference evidence="2 3" key="2">
    <citation type="journal article" date="2019" name="G3 (Bethesda)">
        <title>Hybrid Assembly of the Genome of the Entomopathogenic Nematode Steinernema carpocapsae Identifies the X-Chromosome.</title>
        <authorList>
            <person name="Serra L."/>
            <person name="Macchietto M."/>
            <person name="Macias-Munoz A."/>
            <person name="McGill C.J."/>
            <person name="Rodriguez I.M."/>
            <person name="Rodriguez B."/>
            <person name="Murad R."/>
            <person name="Mortazavi A."/>
        </authorList>
    </citation>
    <scope>NUCLEOTIDE SEQUENCE [LARGE SCALE GENOMIC DNA]</scope>
    <source>
        <strain evidence="2 3">ALL</strain>
    </source>
</reference>
<protein>
    <submittedName>
        <fullName evidence="2">Uncharacterized protein</fullName>
    </submittedName>
</protein>
<name>A0A4U8UJ22_STECR</name>
<dbReference type="EMBL" id="CM016762">
    <property type="protein sequence ID" value="TMS32167.1"/>
    <property type="molecule type" value="Genomic_DNA"/>
</dbReference>
<dbReference type="Proteomes" id="UP000298663">
    <property type="component" value="Chromosome X"/>
</dbReference>
<proteinExistence type="predicted"/>
<feature type="transmembrane region" description="Helical" evidence="1">
    <location>
        <begin position="6"/>
        <end position="26"/>
    </location>
</feature>